<dbReference type="EMBL" id="QZEZ01000001">
    <property type="protein sequence ID" value="RJK98389.1"/>
    <property type="molecule type" value="Genomic_DNA"/>
</dbReference>
<keyword evidence="2" id="KW-1185">Reference proteome</keyword>
<gene>
    <name evidence="1" type="ORF">D5H78_02960</name>
</gene>
<organism evidence="1 2">
    <name type="scientific">Vallicoccus soli</name>
    <dbReference type="NCBI Taxonomy" id="2339232"/>
    <lineage>
        <taxon>Bacteria</taxon>
        <taxon>Bacillati</taxon>
        <taxon>Actinomycetota</taxon>
        <taxon>Actinomycetes</taxon>
        <taxon>Motilibacterales</taxon>
        <taxon>Vallicoccaceae</taxon>
        <taxon>Vallicoccus</taxon>
    </lineage>
</organism>
<dbReference type="InterPro" id="IPR006230">
    <property type="entry name" value="MutL"/>
</dbReference>
<dbReference type="Gene3D" id="3.30.420.40">
    <property type="match status" value="1"/>
</dbReference>
<dbReference type="RefSeq" id="WP_119949314.1">
    <property type="nucleotide sequence ID" value="NZ_QZEZ01000001.1"/>
</dbReference>
<comment type="caution">
    <text evidence="1">The sequence shown here is derived from an EMBL/GenBank/DDBJ whole genome shotgun (WGS) entry which is preliminary data.</text>
</comment>
<dbReference type="AlphaFoldDB" id="A0A3A3Z268"/>
<dbReference type="SUPFAM" id="SSF53067">
    <property type="entry name" value="Actin-like ATPase domain"/>
    <property type="match status" value="1"/>
</dbReference>
<reference evidence="1 2" key="1">
    <citation type="submission" date="2018-09" db="EMBL/GenBank/DDBJ databases">
        <title>YIM 75000 draft genome.</title>
        <authorList>
            <person name="Tang S."/>
            <person name="Feng Y."/>
        </authorList>
    </citation>
    <scope>NUCLEOTIDE SEQUENCE [LARGE SCALE GENOMIC DNA]</scope>
    <source>
        <strain evidence="1 2">YIM 75000</strain>
    </source>
</reference>
<name>A0A3A3Z268_9ACTN</name>
<protein>
    <submittedName>
        <fullName evidence="1">Glutamate mutase</fullName>
    </submittedName>
</protein>
<proteinExistence type="predicted"/>
<dbReference type="Pfam" id="PF13941">
    <property type="entry name" value="MutL"/>
    <property type="match status" value="1"/>
</dbReference>
<dbReference type="OrthoDB" id="9769453at2"/>
<evidence type="ECO:0000313" key="2">
    <source>
        <dbReference type="Proteomes" id="UP000265614"/>
    </source>
</evidence>
<dbReference type="NCBIfam" id="TIGR01319">
    <property type="entry name" value="glmL_fam"/>
    <property type="match status" value="1"/>
</dbReference>
<accession>A0A3A3Z268</accession>
<dbReference type="Proteomes" id="UP000265614">
    <property type="component" value="Unassembled WGS sequence"/>
</dbReference>
<dbReference type="InterPro" id="IPR043129">
    <property type="entry name" value="ATPase_NBD"/>
</dbReference>
<sequence>MSAACCVDVGSTWTKAALVDLADGALLGTAAHPTTSATDVLHGVDACVAELGARGAPLLLCSSAGGGLRLGVVGYERVVTAEAGHRVGLTAGARVVHVAAGRLDPAAVRALRADRPDLLLLVGGTDGGNAEVLLHNAARLARSRWRRPVVVAGNAAAADEVLGVLRAGGVPAEAVANVLPEIGTLEPAPARAAIRGAFLRHVIGGKGLSRGPRFARLVRAATPDAVLTGVEVLAGLAGPVLVVDVGGATTDVFSVVGPDEEHASDAPARREVVEQPPAARTVEGDLGLRWSAPGVVDAAAAERLLGPADDGLAAAAAARHDDPGLLPADPEGARVDARLAELAVTVALRRHARAGARDLWRVRLVVGSGGVLRHGDDALRRQVLAPATGDLAGGWRLPEGARTLVDARYVLAAAGLLAAEHPAAARGLLEAGLLGR</sequence>
<evidence type="ECO:0000313" key="1">
    <source>
        <dbReference type="EMBL" id="RJK98389.1"/>
    </source>
</evidence>